<protein>
    <submittedName>
        <fullName evidence="1">Uncharacterized protein</fullName>
    </submittedName>
</protein>
<accession>A0A9D3Y2Q2</accession>
<keyword evidence="2" id="KW-1185">Reference proteome</keyword>
<organism evidence="1 2">
    <name type="scientific">Dreissena polymorpha</name>
    <name type="common">Zebra mussel</name>
    <name type="synonym">Mytilus polymorpha</name>
    <dbReference type="NCBI Taxonomy" id="45954"/>
    <lineage>
        <taxon>Eukaryota</taxon>
        <taxon>Metazoa</taxon>
        <taxon>Spiralia</taxon>
        <taxon>Lophotrochozoa</taxon>
        <taxon>Mollusca</taxon>
        <taxon>Bivalvia</taxon>
        <taxon>Autobranchia</taxon>
        <taxon>Heteroconchia</taxon>
        <taxon>Euheterodonta</taxon>
        <taxon>Imparidentia</taxon>
        <taxon>Neoheterodontei</taxon>
        <taxon>Myida</taxon>
        <taxon>Dreissenoidea</taxon>
        <taxon>Dreissenidae</taxon>
        <taxon>Dreissena</taxon>
    </lineage>
</organism>
<reference evidence="1" key="2">
    <citation type="submission" date="2020-11" db="EMBL/GenBank/DDBJ databases">
        <authorList>
            <person name="McCartney M.A."/>
            <person name="Auch B."/>
            <person name="Kono T."/>
            <person name="Mallez S."/>
            <person name="Becker A."/>
            <person name="Gohl D.M."/>
            <person name="Silverstein K.A.T."/>
            <person name="Koren S."/>
            <person name="Bechman K.B."/>
            <person name="Herman A."/>
            <person name="Abrahante J.E."/>
            <person name="Garbe J."/>
        </authorList>
    </citation>
    <scope>NUCLEOTIDE SEQUENCE</scope>
    <source>
        <strain evidence="1">Duluth1</strain>
        <tissue evidence="1">Whole animal</tissue>
    </source>
</reference>
<comment type="caution">
    <text evidence="1">The sequence shown here is derived from an EMBL/GenBank/DDBJ whole genome shotgun (WGS) entry which is preliminary data.</text>
</comment>
<sequence>MYGDELKQSLIKCVDFIKSNSENDPELVDMFYQVERKSSELIPRNVITLLHLLNLFKESKGFSAQDIVSLFTKDIVCSRLIMTSNRSFCVSNLYKKSYKSDAVENISVKSVKYDRVQPPLIINRKRLYRQIKKKFADVGSLSKRIFHQRGRNANLVDIILNSKDEFFLTDKCLQLLNKLHEKYKHFPSTKSELEIIREFHVEEMAYYPVFFFDQV</sequence>
<dbReference type="AlphaFoldDB" id="A0A9D3Y2Q2"/>
<name>A0A9D3Y2Q2_DREPO</name>
<gene>
    <name evidence="1" type="ORF">DPMN_192945</name>
</gene>
<dbReference type="Proteomes" id="UP000828390">
    <property type="component" value="Unassembled WGS sequence"/>
</dbReference>
<dbReference type="EMBL" id="JAIWYP010000055">
    <property type="protein sequence ID" value="KAH3690710.1"/>
    <property type="molecule type" value="Genomic_DNA"/>
</dbReference>
<proteinExistence type="predicted"/>
<evidence type="ECO:0000313" key="2">
    <source>
        <dbReference type="Proteomes" id="UP000828390"/>
    </source>
</evidence>
<reference evidence="1" key="1">
    <citation type="journal article" date="2019" name="bioRxiv">
        <title>The Genome of the Zebra Mussel, Dreissena polymorpha: A Resource for Invasive Species Research.</title>
        <authorList>
            <person name="McCartney M.A."/>
            <person name="Auch B."/>
            <person name="Kono T."/>
            <person name="Mallez S."/>
            <person name="Zhang Y."/>
            <person name="Obille A."/>
            <person name="Becker A."/>
            <person name="Abrahante J.E."/>
            <person name="Garbe J."/>
            <person name="Badalamenti J.P."/>
            <person name="Herman A."/>
            <person name="Mangelson H."/>
            <person name="Liachko I."/>
            <person name="Sullivan S."/>
            <person name="Sone E.D."/>
            <person name="Koren S."/>
            <person name="Silverstein K.A.T."/>
            <person name="Beckman K.B."/>
            <person name="Gohl D.M."/>
        </authorList>
    </citation>
    <scope>NUCLEOTIDE SEQUENCE</scope>
    <source>
        <strain evidence="1">Duluth1</strain>
        <tissue evidence="1">Whole animal</tissue>
    </source>
</reference>
<evidence type="ECO:0000313" key="1">
    <source>
        <dbReference type="EMBL" id="KAH3690710.1"/>
    </source>
</evidence>